<feature type="domain" description="YhdP central" evidence="1">
    <location>
        <begin position="13"/>
        <end position="91"/>
    </location>
</feature>
<dbReference type="InterPro" id="IPR011836">
    <property type="entry name" value="YhdP"/>
</dbReference>
<proteinExistence type="predicted"/>
<dbReference type="PANTHER" id="PTHR38690">
    <property type="entry name" value="PROTEASE-RELATED"/>
    <property type="match status" value="1"/>
</dbReference>
<sequence length="121" mass="13660">MAWLPQQDVGGENHTRSDELRIRASNLELAGLEALRPLAAKLSPVLGEIWQATQPSGKIATLALDIPLQATEKTRFQASWKNLAWKQWKLFAWRGTFFRYAGRKRRRRADEGCDAAGQNAL</sequence>
<evidence type="ECO:0000259" key="1">
    <source>
        <dbReference type="Pfam" id="PF13116"/>
    </source>
</evidence>
<reference evidence="2 3" key="1">
    <citation type="submission" date="2018-06" db="EMBL/GenBank/DDBJ databases">
        <authorList>
            <consortium name="Pathogen Informatics"/>
            <person name="Doyle S."/>
        </authorList>
    </citation>
    <scope>NUCLEOTIDE SEQUENCE [LARGE SCALE GENOMIC DNA]</scope>
    <source>
        <strain evidence="2 3">NCTC7307</strain>
    </source>
</reference>
<dbReference type="Proteomes" id="UP000248731">
    <property type="component" value="Chromosome 1"/>
</dbReference>
<dbReference type="EMBL" id="LS483466">
    <property type="protein sequence ID" value="SQI19997.1"/>
    <property type="molecule type" value="Genomic_DNA"/>
</dbReference>
<evidence type="ECO:0000313" key="3">
    <source>
        <dbReference type="Proteomes" id="UP000248731"/>
    </source>
</evidence>
<protein>
    <recommendedName>
        <fullName evidence="1">YhdP central domain-containing protein</fullName>
    </recommendedName>
</protein>
<accession>A0A2X4SXG9</accession>
<name>A0A2X4SXG9_SALER</name>
<gene>
    <name evidence="2" type="primary">SBOV34351_3</name>
    <name evidence="2" type="ORF">NCTC7307_00560</name>
</gene>
<dbReference type="Pfam" id="PF13116">
    <property type="entry name" value="YhdP"/>
    <property type="match status" value="1"/>
</dbReference>
<keyword evidence="3" id="KW-1185">Reference proteome</keyword>
<dbReference type="AlphaFoldDB" id="A0A2X4SXG9"/>
<dbReference type="PANTHER" id="PTHR38690:SF1">
    <property type="entry name" value="PROTEASE"/>
    <property type="match status" value="1"/>
</dbReference>
<evidence type="ECO:0000313" key="2">
    <source>
        <dbReference type="EMBL" id="SQI19997.1"/>
    </source>
</evidence>
<organism evidence="2 3">
    <name type="scientific">Salmonella enterica subsp. arizonae</name>
    <dbReference type="NCBI Taxonomy" id="59203"/>
    <lineage>
        <taxon>Bacteria</taxon>
        <taxon>Pseudomonadati</taxon>
        <taxon>Pseudomonadota</taxon>
        <taxon>Gammaproteobacteria</taxon>
        <taxon>Enterobacterales</taxon>
        <taxon>Enterobacteriaceae</taxon>
        <taxon>Salmonella</taxon>
    </lineage>
</organism>
<dbReference type="InterPro" id="IPR025263">
    <property type="entry name" value="YhdP_central"/>
</dbReference>